<evidence type="ECO:0000313" key="3">
    <source>
        <dbReference type="Proteomes" id="UP000594260"/>
    </source>
</evidence>
<evidence type="ECO:0008006" key="4">
    <source>
        <dbReference type="Google" id="ProtNLM"/>
    </source>
</evidence>
<keyword evidence="3" id="KW-1185">Reference proteome</keyword>
<evidence type="ECO:0000256" key="1">
    <source>
        <dbReference type="SAM" id="SignalP"/>
    </source>
</evidence>
<feature type="chain" id="PRO_5029560840" description="Signal sequence receptor subunit delta" evidence="1">
    <location>
        <begin position="25"/>
        <end position="186"/>
    </location>
</feature>
<sequence>MSPRWLKLIMLAAIVAVLLEEVAGTKVLPTIGSCWSPQVELLSAYSTTDSAILSAHATSVHLSLICGSTSDTGESQQATYYNGPIFFRLNDEPDLRPLAVIEPGKLQASWKTVTIIAPAEQFTLRLYGEQAAAQFRKGASATELGRLTISRPAANRDAWLSGEAVALVSAFLLAVSAFASRAGISS</sequence>
<protein>
    <recommendedName>
        <fullName evidence="4">Signal sequence receptor subunit delta</fullName>
    </recommendedName>
</protein>
<evidence type="ECO:0000313" key="2">
    <source>
        <dbReference type="EnsemblMetazoa" id="XP_022667746"/>
    </source>
</evidence>
<dbReference type="InParanoid" id="A0A7M7KJ58"/>
<dbReference type="InterPro" id="IPR008855">
    <property type="entry name" value="TRAP-delta"/>
</dbReference>
<dbReference type="EnsemblMetazoa" id="XM_022812011">
    <property type="protein sequence ID" value="XP_022667746"/>
    <property type="gene ID" value="LOC111253095"/>
</dbReference>
<dbReference type="OrthoDB" id="10439719at2759"/>
<name>A0A7M7KJ58_VARDE</name>
<dbReference type="GO" id="GO:0016020">
    <property type="term" value="C:membrane"/>
    <property type="evidence" value="ECO:0007669"/>
    <property type="project" value="InterPro"/>
</dbReference>
<dbReference type="AlphaFoldDB" id="A0A7M7KJ58"/>
<dbReference type="KEGG" id="vde:111253095"/>
<proteinExistence type="predicted"/>
<dbReference type="Pfam" id="PF05404">
    <property type="entry name" value="TRAP-delta"/>
    <property type="match status" value="1"/>
</dbReference>
<keyword evidence="1" id="KW-0732">Signal</keyword>
<accession>A0A7M7KJ58</accession>
<dbReference type="Proteomes" id="UP000594260">
    <property type="component" value="Unplaced"/>
</dbReference>
<feature type="signal peptide" evidence="1">
    <location>
        <begin position="1"/>
        <end position="24"/>
    </location>
</feature>
<reference evidence="2" key="1">
    <citation type="submission" date="2021-01" db="UniProtKB">
        <authorList>
            <consortium name="EnsemblMetazoa"/>
        </authorList>
    </citation>
    <scope>IDENTIFICATION</scope>
</reference>
<organism evidence="2 3">
    <name type="scientific">Varroa destructor</name>
    <name type="common">Honeybee mite</name>
    <dbReference type="NCBI Taxonomy" id="109461"/>
    <lineage>
        <taxon>Eukaryota</taxon>
        <taxon>Metazoa</taxon>
        <taxon>Ecdysozoa</taxon>
        <taxon>Arthropoda</taxon>
        <taxon>Chelicerata</taxon>
        <taxon>Arachnida</taxon>
        <taxon>Acari</taxon>
        <taxon>Parasitiformes</taxon>
        <taxon>Mesostigmata</taxon>
        <taxon>Gamasina</taxon>
        <taxon>Dermanyssoidea</taxon>
        <taxon>Varroidae</taxon>
        <taxon>Varroa</taxon>
    </lineage>
</organism>
<dbReference type="GeneID" id="111253095"/>
<dbReference type="GO" id="GO:0005783">
    <property type="term" value="C:endoplasmic reticulum"/>
    <property type="evidence" value="ECO:0007669"/>
    <property type="project" value="InterPro"/>
</dbReference>
<dbReference type="RefSeq" id="XP_022667746.1">
    <property type="nucleotide sequence ID" value="XM_022812011.1"/>
</dbReference>